<keyword evidence="1 4" id="KW-0663">Pyridoxal phosphate</keyword>
<gene>
    <name evidence="6" type="ORF">A3E39_01270</name>
</gene>
<name>A0A1F7ULZ1_9BACT</name>
<reference evidence="6 7" key="1">
    <citation type="journal article" date="2016" name="Nat. Commun.">
        <title>Thousands of microbial genomes shed light on interconnected biogeochemical processes in an aquifer system.</title>
        <authorList>
            <person name="Anantharaman K."/>
            <person name="Brown C.T."/>
            <person name="Hug L.A."/>
            <person name="Sharon I."/>
            <person name="Castelle C.J."/>
            <person name="Probst A.J."/>
            <person name="Thomas B.C."/>
            <person name="Singh A."/>
            <person name="Wilkins M.J."/>
            <person name="Karaoz U."/>
            <person name="Brodie E.L."/>
            <person name="Williams K.H."/>
            <person name="Hubbard S.S."/>
            <person name="Banfield J.F."/>
        </authorList>
    </citation>
    <scope>NUCLEOTIDE SEQUENCE [LARGE SCALE GENOMIC DNA]</scope>
</reference>
<accession>A0A1F7ULZ1</accession>
<evidence type="ECO:0000313" key="7">
    <source>
        <dbReference type="Proteomes" id="UP000176603"/>
    </source>
</evidence>
<comment type="similarity">
    <text evidence="2 5">Belongs to the DegT/DnrJ/EryC1 family.</text>
</comment>
<dbReference type="InterPro" id="IPR015422">
    <property type="entry name" value="PyrdxlP-dep_Trfase_small"/>
</dbReference>
<dbReference type="PIRSF" id="PIRSF000390">
    <property type="entry name" value="PLP_StrS"/>
    <property type="match status" value="1"/>
</dbReference>
<dbReference type="Proteomes" id="UP000176603">
    <property type="component" value="Unassembled WGS sequence"/>
</dbReference>
<protein>
    <recommendedName>
        <fullName evidence="8">Erythromycin biosynthesis sensory transduction protein eryC1</fullName>
    </recommendedName>
</protein>
<evidence type="ECO:0000256" key="1">
    <source>
        <dbReference type="ARBA" id="ARBA00022898"/>
    </source>
</evidence>
<dbReference type="InterPro" id="IPR015424">
    <property type="entry name" value="PyrdxlP-dep_Trfase"/>
</dbReference>
<organism evidence="6 7">
    <name type="scientific">Candidatus Uhrbacteria bacterium RIFCSPHIGHO2_12_FULL_60_25</name>
    <dbReference type="NCBI Taxonomy" id="1802399"/>
    <lineage>
        <taxon>Bacteria</taxon>
        <taxon>Candidatus Uhriibacteriota</taxon>
    </lineage>
</organism>
<dbReference type="InterPro" id="IPR000653">
    <property type="entry name" value="DegT/StrS_aminotransferase"/>
</dbReference>
<dbReference type="SUPFAM" id="SSF53383">
    <property type="entry name" value="PLP-dependent transferases"/>
    <property type="match status" value="1"/>
</dbReference>
<dbReference type="EMBL" id="MGEH01000024">
    <property type="protein sequence ID" value="OGL78774.1"/>
    <property type="molecule type" value="Genomic_DNA"/>
</dbReference>
<dbReference type="STRING" id="1802399.A3E39_01270"/>
<evidence type="ECO:0000256" key="5">
    <source>
        <dbReference type="RuleBase" id="RU004508"/>
    </source>
</evidence>
<dbReference type="GO" id="GO:0008483">
    <property type="term" value="F:transaminase activity"/>
    <property type="evidence" value="ECO:0007669"/>
    <property type="project" value="TreeGrafter"/>
</dbReference>
<dbReference type="GO" id="GO:0000271">
    <property type="term" value="P:polysaccharide biosynthetic process"/>
    <property type="evidence" value="ECO:0007669"/>
    <property type="project" value="TreeGrafter"/>
</dbReference>
<dbReference type="GO" id="GO:0030170">
    <property type="term" value="F:pyridoxal phosphate binding"/>
    <property type="evidence" value="ECO:0007669"/>
    <property type="project" value="TreeGrafter"/>
</dbReference>
<dbReference type="Gene3D" id="3.90.1150.10">
    <property type="entry name" value="Aspartate Aminotransferase, domain 1"/>
    <property type="match status" value="1"/>
</dbReference>
<proteinExistence type="inferred from homology"/>
<dbReference type="CDD" id="cd00616">
    <property type="entry name" value="AHBA_syn"/>
    <property type="match status" value="1"/>
</dbReference>
<evidence type="ECO:0000256" key="4">
    <source>
        <dbReference type="PIRSR" id="PIRSR000390-2"/>
    </source>
</evidence>
<dbReference type="InterPro" id="IPR015421">
    <property type="entry name" value="PyrdxlP-dep_Trfase_major"/>
</dbReference>
<dbReference type="AlphaFoldDB" id="A0A1F7ULZ1"/>
<dbReference type="PANTHER" id="PTHR30244:SF36">
    <property type="entry name" value="3-OXO-GLUCOSE-6-PHOSPHATE:GLUTAMATE AMINOTRANSFERASE"/>
    <property type="match status" value="1"/>
</dbReference>
<dbReference type="PANTHER" id="PTHR30244">
    <property type="entry name" value="TRANSAMINASE"/>
    <property type="match status" value="1"/>
</dbReference>
<evidence type="ECO:0000256" key="2">
    <source>
        <dbReference type="ARBA" id="ARBA00037999"/>
    </source>
</evidence>
<dbReference type="Pfam" id="PF01041">
    <property type="entry name" value="DegT_DnrJ_EryC1"/>
    <property type="match status" value="1"/>
</dbReference>
<feature type="active site" description="Proton acceptor" evidence="3">
    <location>
        <position position="186"/>
    </location>
</feature>
<evidence type="ECO:0008006" key="8">
    <source>
        <dbReference type="Google" id="ProtNLM"/>
    </source>
</evidence>
<dbReference type="Gene3D" id="3.40.640.10">
    <property type="entry name" value="Type I PLP-dependent aspartate aminotransferase-like (Major domain)"/>
    <property type="match status" value="1"/>
</dbReference>
<feature type="modified residue" description="N6-(pyridoxal phosphate)lysine" evidence="4">
    <location>
        <position position="186"/>
    </location>
</feature>
<comment type="caution">
    <text evidence="6">The sequence shown here is derived from an EMBL/GenBank/DDBJ whole genome shotgun (WGS) entry which is preliminary data.</text>
</comment>
<evidence type="ECO:0000313" key="6">
    <source>
        <dbReference type="EMBL" id="OGL78774.1"/>
    </source>
</evidence>
<sequence>MPVPFVDLKRDVADHRDEYIAITARVLDSGVFSLGAEVDAFEKAFAVYLGVHHAVGVNGGTLALLAAYLALGVGPGDEVILPANTFIATAEPVALVGATPVFCDVDPTTHLLDLASCERLVTPKTKAVVPVHLYGRVAPMDDVLAFAAKHGLKVIEDAAQAHGAVLNGKRAGTFGDMGCFSFYPTKNLGALGEGGAVVTNDDALAERLRAIRLHGIMKEKYRHDIFGLNLKMDALQAAYLSARITRLDAKNARRRESAARYRSGLGNAAECPADAGDAHVYHLFVIATERRDELQAQLKEKGIGTGIHYPIPVHLQPSFLKYGGKEGQCPVAESSATRMLSLPMFPELTDAEVDEVIAAVRAFFS</sequence>
<evidence type="ECO:0000256" key="3">
    <source>
        <dbReference type="PIRSR" id="PIRSR000390-1"/>
    </source>
</evidence>